<evidence type="ECO:0000313" key="3">
    <source>
        <dbReference type="Proteomes" id="UP000188145"/>
    </source>
</evidence>
<sequence length="70" mass="7517">MSPTRPQQNWIPIPSASSVIEPSRKVRVRPRDFGEVDDDEGTRIAKLPRPGSGKATRAGTSASTTAARSN</sequence>
<dbReference type="EMBL" id="CP019606">
    <property type="protein sequence ID" value="AQP48865.1"/>
    <property type="molecule type" value="Genomic_DNA"/>
</dbReference>
<name>A0A1Q2CS14_9ACTN</name>
<evidence type="ECO:0000313" key="2">
    <source>
        <dbReference type="EMBL" id="AQP48865.1"/>
    </source>
</evidence>
<feature type="region of interest" description="Disordered" evidence="1">
    <location>
        <begin position="1"/>
        <end position="70"/>
    </location>
</feature>
<organism evidence="2 3">
    <name type="scientific">Tessaracoccus aquimaris</name>
    <dbReference type="NCBI Taxonomy" id="1332264"/>
    <lineage>
        <taxon>Bacteria</taxon>
        <taxon>Bacillati</taxon>
        <taxon>Actinomycetota</taxon>
        <taxon>Actinomycetes</taxon>
        <taxon>Propionibacteriales</taxon>
        <taxon>Propionibacteriaceae</taxon>
        <taxon>Tessaracoccus</taxon>
    </lineage>
</organism>
<dbReference type="AlphaFoldDB" id="A0A1Q2CS14"/>
<keyword evidence="3" id="KW-1185">Reference proteome</keyword>
<feature type="compositionally biased region" description="Low complexity" evidence="1">
    <location>
        <begin position="51"/>
        <end position="70"/>
    </location>
</feature>
<dbReference type="Proteomes" id="UP000188145">
    <property type="component" value="Chromosome"/>
</dbReference>
<evidence type="ECO:0000256" key="1">
    <source>
        <dbReference type="SAM" id="MobiDB-lite"/>
    </source>
</evidence>
<gene>
    <name evidence="2" type="ORF">BW730_16575</name>
</gene>
<proteinExistence type="predicted"/>
<protein>
    <submittedName>
        <fullName evidence="2">Uncharacterized protein</fullName>
    </submittedName>
</protein>
<reference evidence="3" key="1">
    <citation type="submission" date="2017-02" db="EMBL/GenBank/DDBJ databases">
        <title>Tessaracoccus aquaemaris sp. nov., isolated from the intestine of a Korean rockfish, Sebastes schlegelii, in a marine aquaculture pond.</title>
        <authorList>
            <person name="Tak E.J."/>
            <person name="Bae J.-W."/>
        </authorList>
    </citation>
    <scope>NUCLEOTIDE SEQUENCE [LARGE SCALE GENOMIC DNA]</scope>
    <source>
        <strain evidence="3">NSG39</strain>
    </source>
</reference>
<accession>A0A1Q2CS14</accession>
<feature type="compositionally biased region" description="Polar residues" evidence="1">
    <location>
        <begin position="1"/>
        <end position="20"/>
    </location>
</feature>
<dbReference type="KEGG" id="tes:BW730_16575"/>